<evidence type="ECO:0000313" key="1">
    <source>
        <dbReference type="EMBL" id="GIH28523.1"/>
    </source>
</evidence>
<evidence type="ECO:0000313" key="2">
    <source>
        <dbReference type="Proteomes" id="UP000640052"/>
    </source>
</evidence>
<sequence>MRARPISQERLVEELADRIAAYPRHDWVRVAVDGAPAANPGELADALVGPLRVRGRETLRVSSWDFLRPASLRFEYGKQDPDAYYDDWLDVNGLIREVLAPLDPGGTGKVLPTLWDPVRDRATRAPYTVLPAGTVLLLDGSLLLGRWLPLEFTVHLRLSPAALARRTADAWTAPAFLRYEAEVEPASTADVAVSVDRPGHPALIEEV</sequence>
<dbReference type="RefSeq" id="WP_204045137.1">
    <property type="nucleotide sequence ID" value="NZ_BOOA01000084.1"/>
</dbReference>
<reference evidence="1" key="1">
    <citation type="submission" date="2021-01" db="EMBL/GenBank/DDBJ databases">
        <title>Whole genome shotgun sequence of Acrocarpospora phusangensis NBRC 108782.</title>
        <authorList>
            <person name="Komaki H."/>
            <person name="Tamura T."/>
        </authorList>
    </citation>
    <scope>NUCLEOTIDE SEQUENCE</scope>
    <source>
        <strain evidence="1">NBRC 108782</strain>
    </source>
</reference>
<dbReference type="Gene3D" id="3.40.50.300">
    <property type="entry name" value="P-loop containing nucleotide triphosphate hydrolases"/>
    <property type="match status" value="1"/>
</dbReference>
<comment type="caution">
    <text evidence="1">The sequence shown here is derived from an EMBL/GenBank/DDBJ whole genome shotgun (WGS) entry which is preliminary data.</text>
</comment>
<dbReference type="AlphaFoldDB" id="A0A919QGS7"/>
<dbReference type="Proteomes" id="UP000640052">
    <property type="component" value="Unassembled WGS sequence"/>
</dbReference>
<accession>A0A919QGS7</accession>
<gene>
    <name evidence="1" type="ORF">Aph01nite_68330</name>
</gene>
<proteinExistence type="predicted"/>
<organism evidence="1 2">
    <name type="scientific">Acrocarpospora phusangensis</name>
    <dbReference type="NCBI Taxonomy" id="1070424"/>
    <lineage>
        <taxon>Bacteria</taxon>
        <taxon>Bacillati</taxon>
        <taxon>Actinomycetota</taxon>
        <taxon>Actinomycetes</taxon>
        <taxon>Streptosporangiales</taxon>
        <taxon>Streptosporangiaceae</taxon>
        <taxon>Acrocarpospora</taxon>
    </lineage>
</organism>
<name>A0A919QGS7_9ACTN</name>
<dbReference type="GO" id="GO:0016301">
    <property type="term" value="F:kinase activity"/>
    <property type="evidence" value="ECO:0007669"/>
    <property type="project" value="UniProtKB-KW"/>
</dbReference>
<dbReference type="EMBL" id="BOOA01000084">
    <property type="protein sequence ID" value="GIH28523.1"/>
    <property type="molecule type" value="Genomic_DNA"/>
</dbReference>
<keyword evidence="2" id="KW-1185">Reference proteome</keyword>
<protein>
    <submittedName>
        <fullName evidence="1">Uridine kinase</fullName>
    </submittedName>
</protein>
<keyword evidence="1" id="KW-0808">Transferase</keyword>
<keyword evidence="1" id="KW-0418">Kinase</keyword>
<dbReference type="InterPro" id="IPR027417">
    <property type="entry name" value="P-loop_NTPase"/>
</dbReference>